<evidence type="ECO:0000313" key="3">
    <source>
        <dbReference type="Proteomes" id="UP000315673"/>
    </source>
</evidence>
<name>A0A5B8LIY1_9SPHN</name>
<sequence>MTRPADEKDLPPDAGHRASIDPKTGEVHGSGMGAGGGNPGEDYDSDPATGDGFPQTGKGSRQP</sequence>
<evidence type="ECO:0000256" key="1">
    <source>
        <dbReference type="SAM" id="MobiDB-lite"/>
    </source>
</evidence>
<feature type="region of interest" description="Disordered" evidence="1">
    <location>
        <begin position="1"/>
        <end position="63"/>
    </location>
</feature>
<protein>
    <submittedName>
        <fullName evidence="2">Uncharacterized protein</fullName>
    </submittedName>
</protein>
<dbReference type="KEGG" id="spai:FPZ24_12740"/>
<feature type="compositionally biased region" description="Basic and acidic residues" evidence="1">
    <location>
        <begin position="1"/>
        <end position="26"/>
    </location>
</feature>
<proteinExistence type="predicted"/>
<gene>
    <name evidence="2" type="ORF">FPZ24_12740</name>
</gene>
<organism evidence="2 3">
    <name type="scientific">Sphingomonas panacisoli</name>
    <dbReference type="NCBI Taxonomy" id="1813879"/>
    <lineage>
        <taxon>Bacteria</taxon>
        <taxon>Pseudomonadati</taxon>
        <taxon>Pseudomonadota</taxon>
        <taxon>Alphaproteobacteria</taxon>
        <taxon>Sphingomonadales</taxon>
        <taxon>Sphingomonadaceae</taxon>
        <taxon>Sphingomonas</taxon>
    </lineage>
</organism>
<dbReference type="RefSeq" id="WP_146572558.1">
    <property type="nucleotide sequence ID" value="NZ_CP042306.1"/>
</dbReference>
<evidence type="ECO:0000313" key="2">
    <source>
        <dbReference type="EMBL" id="QDZ08237.1"/>
    </source>
</evidence>
<dbReference type="EMBL" id="CP042306">
    <property type="protein sequence ID" value="QDZ08237.1"/>
    <property type="molecule type" value="Genomic_DNA"/>
</dbReference>
<dbReference type="AlphaFoldDB" id="A0A5B8LIY1"/>
<reference evidence="2 3" key="1">
    <citation type="submission" date="2019-07" db="EMBL/GenBank/DDBJ databases">
        <title>Full genome sequence of Sphingomonas sp. 4R-6-7(HKS19).</title>
        <authorList>
            <person name="Im W.-T."/>
        </authorList>
    </citation>
    <scope>NUCLEOTIDE SEQUENCE [LARGE SCALE GENOMIC DNA]</scope>
    <source>
        <strain evidence="2 3">HKS19</strain>
    </source>
</reference>
<accession>A0A5B8LIY1</accession>
<feature type="compositionally biased region" description="Gly residues" evidence="1">
    <location>
        <begin position="28"/>
        <end position="39"/>
    </location>
</feature>
<keyword evidence="3" id="KW-1185">Reference proteome</keyword>
<dbReference type="Proteomes" id="UP000315673">
    <property type="component" value="Chromosome"/>
</dbReference>